<proteinExistence type="predicted"/>
<dbReference type="AlphaFoldDB" id="A0A5P2B7Y6"/>
<evidence type="ECO:0000313" key="2">
    <source>
        <dbReference type="Proteomes" id="UP000323046"/>
    </source>
</evidence>
<keyword evidence="2" id="KW-1185">Reference proteome</keyword>
<protein>
    <submittedName>
        <fullName evidence="1">Uncharacterized protein</fullName>
    </submittedName>
</protein>
<organism evidence="1 2">
    <name type="scientific">Streptomyces venezuelae</name>
    <dbReference type="NCBI Taxonomy" id="54571"/>
    <lineage>
        <taxon>Bacteria</taxon>
        <taxon>Bacillati</taxon>
        <taxon>Actinomycetota</taxon>
        <taxon>Actinomycetes</taxon>
        <taxon>Kitasatosporales</taxon>
        <taxon>Streptomycetaceae</taxon>
        <taxon>Streptomyces</taxon>
    </lineage>
</organism>
<gene>
    <name evidence="1" type="ORF">DEJ47_08845</name>
</gene>
<name>A0A5P2B7Y6_STRVZ</name>
<sequence>MSAGTVRPLDLNTLVRLSRRRQRAGGPPAPRPLRLDLPEGMTEPLGRDAVAVPAALGPGLMSRLARVGCVYEDGARWWWIVPADSDVAMEWPAPVAYSAGAVVRDADCRPVLINRPADDVPYTPPIPLYLELCRVTGTVPGWSRALTA</sequence>
<evidence type="ECO:0000313" key="1">
    <source>
        <dbReference type="EMBL" id="QES26564.1"/>
    </source>
</evidence>
<reference evidence="1 2" key="1">
    <citation type="submission" date="2018-05" db="EMBL/GenBank/DDBJ databases">
        <title>Streptomyces venezuelae.</title>
        <authorList>
            <person name="Kim W."/>
            <person name="Lee N."/>
            <person name="Cho B.-K."/>
        </authorList>
    </citation>
    <scope>NUCLEOTIDE SEQUENCE [LARGE SCALE GENOMIC DNA]</scope>
    <source>
        <strain evidence="1 2">ATCC 14583</strain>
    </source>
</reference>
<dbReference type="EMBL" id="CP029193">
    <property type="protein sequence ID" value="QES26564.1"/>
    <property type="molecule type" value="Genomic_DNA"/>
</dbReference>
<accession>A0A5P2B7Y6</accession>
<dbReference type="Proteomes" id="UP000323046">
    <property type="component" value="Chromosome"/>
</dbReference>
<dbReference type="OrthoDB" id="4280080at2"/>